<keyword evidence="3" id="KW-1185">Reference proteome</keyword>
<evidence type="ECO:0000313" key="2">
    <source>
        <dbReference type="EMBL" id="KAG7305844.1"/>
    </source>
</evidence>
<dbReference type="Proteomes" id="UP000823941">
    <property type="component" value="Chromosome 12"/>
</dbReference>
<gene>
    <name evidence="2" type="ORF">JYU34_008383</name>
</gene>
<keyword evidence="1" id="KW-0812">Transmembrane</keyword>
<keyword evidence="1" id="KW-0472">Membrane</keyword>
<comment type="caution">
    <text evidence="2">The sequence shown here is derived from an EMBL/GenBank/DDBJ whole genome shotgun (WGS) entry which is preliminary data.</text>
</comment>
<organism evidence="2 3">
    <name type="scientific">Plutella xylostella</name>
    <name type="common">Diamondback moth</name>
    <name type="synonym">Plutella maculipennis</name>
    <dbReference type="NCBI Taxonomy" id="51655"/>
    <lineage>
        <taxon>Eukaryota</taxon>
        <taxon>Metazoa</taxon>
        <taxon>Ecdysozoa</taxon>
        <taxon>Arthropoda</taxon>
        <taxon>Hexapoda</taxon>
        <taxon>Insecta</taxon>
        <taxon>Pterygota</taxon>
        <taxon>Neoptera</taxon>
        <taxon>Endopterygota</taxon>
        <taxon>Lepidoptera</taxon>
        <taxon>Glossata</taxon>
        <taxon>Ditrysia</taxon>
        <taxon>Yponomeutoidea</taxon>
        <taxon>Plutellidae</taxon>
        <taxon>Plutella</taxon>
    </lineage>
</organism>
<accession>A0ABQ7QL00</accession>
<dbReference type="EMBL" id="JAHIBW010000012">
    <property type="protein sequence ID" value="KAG7305844.1"/>
    <property type="molecule type" value="Genomic_DNA"/>
</dbReference>
<reference evidence="2 3" key="1">
    <citation type="submission" date="2021-06" db="EMBL/GenBank/DDBJ databases">
        <title>A haploid diamondback moth (Plutella xylostella L.) genome assembly resolves 31 chromosomes and identifies a diamide resistance mutation.</title>
        <authorList>
            <person name="Ward C.M."/>
            <person name="Perry K.D."/>
            <person name="Baker G."/>
            <person name="Powis K."/>
            <person name="Heckel D.G."/>
            <person name="Baxter S.W."/>
        </authorList>
    </citation>
    <scope>NUCLEOTIDE SEQUENCE [LARGE SCALE GENOMIC DNA]</scope>
    <source>
        <strain evidence="2 3">LV</strain>
        <tissue evidence="2">Single pupa</tissue>
    </source>
</reference>
<evidence type="ECO:0000313" key="3">
    <source>
        <dbReference type="Proteomes" id="UP000823941"/>
    </source>
</evidence>
<proteinExistence type="predicted"/>
<keyword evidence="1" id="KW-1133">Transmembrane helix</keyword>
<sequence>MMFGSEIRSSISWFFRTLQLPSSLLVGPSIFLITFLSATRSLFSSLRVSVQASEPYIKIGRITVL</sequence>
<evidence type="ECO:0000256" key="1">
    <source>
        <dbReference type="SAM" id="Phobius"/>
    </source>
</evidence>
<protein>
    <submittedName>
        <fullName evidence="2">Uncharacterized protein</fullName>
    </submittedName>
</protein>
<name>A0ABQ7QL00_PLUXY</name>
<feature type="transmembrane region" description="Helical" evidence="1">
    <location>
        <begin position="20"/>
        <end position="38"/>
    </location>
</feature>